<dbReference type="Pfam" id="PF06605">
    <property type="entry name" value="Prophage_tail"/>
    <property type="match status" value="1"/>
</dbReference>
<feature type="domain" description="Prophage endopeptidase tail N-terminal" evidence="2">
    <location>
        <begin position="7"/>
        <end position="92"/>
    </location>
</feature>
<evidence type="ECO:0000313" key="3">
    <source>
        <dbReference type="EMBL" id="ASN69410.1"/>
    </source>
</evidence>
<dbReference type="Gene3D" id="6.20.110.10">
    <property type="match status" value="1"/>
</dbReference>
<dbReference type="Gene3D" id="3.55.50.40">
    <property type="match status" value="1"/>
</dbReference>
<protein>
    <submittedName>
        <fullName evidence="3">Putative endopeptidase</fullName>
    </submittedName>
</protein>
<proteinExistence type="predicted"/>
<dbReference type="EMBL" id="MF417890">
    <property type="protein sequence ID" value="ASN69410.1"/>
    <property type="molecule type" value="Genomic_DNA"/>
</dbReference>
<gene>
    <name evidence="3" type="ORF">7F15_16</name>
</gene>
<evidence type="ECO:0000259" key="2">
    <source>
        <dbReference type="Pfam" id="PF18994"/>
    </source>
</evidence>
<organism evidence="3">
    <name type="scientific">uncultured Caudovirales phage</name>
    <dbReference type="NCBI Taxonomy" id="2100421"/>
    <lineage>
        <taxon>Viruses</taxon>
        <taxon>Duplodnaviria</taxon>
        <taxon>Heunggongvirae</taxon>
        <taxon>Uroviricota</taxon>
        <taxon>Caudoviricetes</taxon>
        <taxon>Peduoviridae</taxon>
        <taxon>Maltschvirus</taxon>
        <taxon>Maltschvirus maltsch</taxon>
    </lineage>
</organism>
<dbReference type="InterPro" id="IPR010572">
    <property type="entry name" value="Tail_dom"/>
</dbReference>
<feature type="domain" description="Tail spike" evidence="1">
    <location>
        <begin position="115"/>
        <end position="493"/>
    </location>
</feature>
<dbReference type="Pfam" id="PF18994">
    <property type="entry name" value="Prophage_tailD1"/>
    <property type="match status" value="1"/>
</dbReference>
<accession>A0A2H4J2R7</accession>
<sequence length="532" mass="60481">MNELDSLVLKNKKNTFGEILTDFDFGSFKYEYEKNNERSISFTIYKTSNNADIFDSLLNEMVLLWQGQAYVIKSTSIKYDGAIVSNEVTGKHIFMEFQNHYIQKDLENEEMNSEESTDEDNKPTMTLEQYLEFGFKGNKLGFTYEIKGTFNNRVAIDELGNKNGMEFLTEGAELFNYIYFADNKKVYIYDETTFYQMSDMPLIYKYNSSEVQATVTTTDVKTYIQGYGKKKTKAETKNYNPVKPKDLTYSGTFIKDGTWRTEVVGASYSKEINCKWGNETLEWTLKKMSKGGLLDIYLDNQLIGRYECYSKTATSEKLIIGKNLSKGKHTFKAVFRGAKSGVDYKESKPCMYVGTEKSTVLNLTAVLKGTEIYHAYAEWTSPNIDAFGFSEAPTVFDDTALDKDELLKKIKVELNDQPTVEVSTNYLGSVEEKQYLGNDDIKENNTIRFIHQPLGYNLDLKVVKLTQSHPLVNEPVEVDFSNSPTDIIKIQQGISRNIKKVNNLVRGGSLSGTSFSMPENYSDIVGVTLTDG</sequence>
<reference evidence="3" key="1">
    <citation type="submission" date="2017-06" db="EMBL/GenBank/DDBJ databases">
        <title>Novel phages from South African skin metaviromes.</title>
        <authorList>
            <person name="van Zyl L.J."/>
            <person name="Abrahams Y."/>
            <person name="Stander E.A."/>
            <person name="Kirby B.M."/>
            <person name="Clavaud C."/>
            <person name="Farcet C."/>
            <person name="Breton L."/>
            <person name="Trindade M.I."/>
        </authorList>
    </citation>
    <scope>NUCLEOTIDE SEQUENCE</scope>
</reference>
<evidence type="ECO:0000259" key="1">
    <source>
        <dbReference type="Pfam" id="PF06605"/>
    </source>
</evidence>
<dbReference type="InterPro" id="IPR044051">
    <property type="entry name" value="Prophage_tail_N"/>
</dbReference>
<name>A0A2H4J2R7_9CAUD</name>